<evidence type="ECO:0000313" key="3">
    <source>
        <dbReference type="Proteomes" id="UP000622166"/>
    </source>
</evidence>
<protein>
    <submittedName>
        <fullName evidence="2">Cupin</fullName>
    </submittedName>
</protein>
<dbReference type="EMBL" id="BMVW01000007">
    <property type="protein sequence ID" value="GGZ16535.1"/>
    <property type="molecule type" value="Genomic_DNA"/>
</dbReference>
<proteinExistence type="predicted"/>
<dbReference type="Pfam" id="PF07883">
    <property type="entry name" value="Cupin_2"/>
    <property type="match status" value="1"/>
</dbReference>
<name>A0A918PN50_9ACTN</name>
<dbReference type="InterPro" id="IPR011051">
    <property type="entry name" value="RmlC_Cupin_sf"/>
</dbReference>
<feature type="domain" description="Cupin type-2" evidence="1">
    <location>
        <begin position="44"/>
        <end position="110"/>
    </location>
</feature>
<dbReference type="Gene3D" id="2.60.120.10">
    <property type="entry name" value="Jelly Rolls"/>
    <property type="match status" value="1"/>
</dbReference>
<dbReference type="InterPro" id="IPR014710">
    <property type="entry name" value="RmlC-like_jellyroll"/>
</dbReference>
<dbReference type="PANTHER" id="PTHR36440:SF1">
    <property type="entry name" value="PUTATIVE (AFU_ORTHOLOGUE AFUA_8G07350)-RELATED"/>
    <property type="match status" value="1"/>
</dbReference>
<reference evidence="2" key="1">
    <citation type="journal article" date="2014" name="Int. J. Syst. Evol. Microbiol.">
        <title>Complete genome sequence of Corynebacterium casei LMG S-19264T (=DSM 44701T), isolated from a smear-ripened cheese.</title>
        <authorList>
            <consortium name="US DOE Joint Genome Institute (JGI-PGF)"/>
            <person name="Walter F."/>
            <person name="Albersmeier A."/>
            <person name="Kalinowski J."/>
            <person name="Ruckert C."/>
        </authorList>
    </citation>
    <scope>NUCLEOTIDE SEQUENCE</scope>
    <source>
        <strain evidence="2">JCM 4815</strain>
    </source>
</reference>
<organism evidence="2 3">
    <name type="scientific">Streptomyces poonensis</name>
    <dbReference type="NCBI Taxonomy" id="68255"/>
    <lineage>
        <taxon>Bacteria</taxon>
        <taxon>Bacillati</taxon>
        <taxon>Actinomycetota</taxon>
        <taxon>Actinomycetes</taxon>
        <taxon>Kitasatosporales</taxon>
        <taxon>Streptomycetaceae</taxon>
        <taxon>Streptomyces</taxon>
    </lineage>
</organism>
<gene>
    <name evidence="2" type="ORF">GCM10010365_40690</name>
</gene>
<evidence type="ECO:0000259" key="1">
    <source>
        <dbReference type="Pfam" id="PF07883"/>
    </source>
</evidence>
<dbReference type="InterPro" id="IPR013096">
    <property type="entry name" value="Cupin_2"/>
</dbReference>
<dbReference type="RefSeq" id="WP_189861089.1">
    <property type="nucleotide sequence ID" value="NZ_BMVW01000007.1"/>
</dbReference>
<dbReference type="PANTHER" id="PTHR36440">
    <property type="entry name" value="PUTATIVE (AFU_ORTHOLOGUE AFUA_8G07350)-RELATED"/>
    <property type="match status" value="1"/>
</dbReference>
<sequence length="153" mass="16579">MAGDGFLVPPGQSRGGERRMLRAPMRMLVDGGDSDGAFTVVELLHERDFSTPLHVHRNEDEALYVLDGELAVVCGEERWETGPGGFVHLPRAVPHGLKVVSESARVMAFCVPSGFEHFARDVADIRPAEGSLAQVADIAGKYGIEILGPFPER</sequence>
<dbReference type="AlphaFoldDB" id="A0A918PN50"/>
<reference evidence="2" key="2">
    <citation type="submission" date="2020-09" db="EMBL/GenBank/DDBJ databases">
        <authorList>
            <person name="Sun Q."/>
            <person name="Ohkuma M."/>
        </authorList>
    </citation>
    <scope>NUCLEOTIDE SEQUENCE</scope>
    <source>
        <strain evidence="2">JCM 4815</strain>
    </source>
</reference>
<comment type="caution">
    <text evidence="2">The sequence shown here is derived from an EMBL/GenBank/DDBJ whole genome shotgun (WGS) entry which is preliminary data.</text>
</comment>
<keyword evidence="3" id="KW-1185">Reference proteome</keyword>
<evidence type="ECO:0000313" key="2">
    <source>
        <dbReference type="EMBL" id="GGZ16535.1"/>
    </source>
</evidence>
<dbReference type="SUPFAM" id="SSF51182">
    <property type="entry name" value="RmlC-like cupins"/>
    <property type="match status" value="1"/>
</dbReference>
<dbReference type="InterPro" id="IPR053146">
    <property type="entry name" value="QDO-like"/>
</dbReference>
<dbReference type="Proteomes" id="UP000622166">
    <property type="component" value="Unassembled WGS sequence"/>
</dbReference>
<accession>A0A918PN50</accession>